<dbReference type="InterPro" id="IPR023586">
    <property type="entry name" value="Ile-tRNA-ligase_type2"/>
</dbReference>
<protein>
    <submittedName>
        <fullName evidence="1">Uncharacterized protein</fullName>
    </submittedName>
</protein>
<dbReference type="Proteomes" id="UP001457282">
    <property type="component" value="Unassembled WGS sequence"/>
</dbReference>
<gene>
    <name evidence="1" type="ORF">M0R45_019837</name>
</gene>
<keyword evidence="2" id="KW-1185">Reference proteome</keyword>
<organism evidence="1 2">
    <name type="scientific">Rubus argutus</name>
    <name type="common">Southern blackberry</name>
    <dbReference type="NCBI Taxonomy" id="59490"/>
    <lineage>
        <taxon>Eukaryota</taxon>
        <taxon>Viridiplantae</taxon>
        <taxon>Streptophyta</taxon>
        <taxon>Embryophyta</taxon>
        <taxon>Tracheophyta</taxon>
        <taxon>Spermatophyta</taxon>
        <taxon>Magnoliopsida</taxon>
        <taxon>eudicotyledons</taxon>
        <taxon>Gunneridae</taxon>
        <taxon>Pentapetalae</taxon>
        <taxon>rosids</taxon>
        <taxon>fabids</taxon>
        <taxon>Rosales</taxon>
        <taxon>Rosaceae</taxon>
        <taxon>Rosoideae</taxon>
        <taxon>Rosoideae incertae sedis</taxon>
        <taxon>Rubus</taxon>
    </lineage>
</organism>
<dbReference type="EMBL" id="JBEDUW010000004">
    <property type="protein sequence ID" value="KAK9932607.1"/>
    <property type="molecule type" value="Genomic_DNA"/>
</dbReference>
<evidence type="ECO:0000313" key="1">
    <source>
        <dbReference type="EMBL" id="KAK9932607.1"/>
    </source>
</evidence>
<dbReference type="InterPro" id="IPR009080">
    <property type="entry name" value="tRNAsynth_Ia_anticodon-bd"/>
</dbReference>
<dbReference type="PANTHER" id="PTHR42780:SF1">
    <property type="entry name" value="ISOLEUCINE--TRNA LIGASE, CYTOPLASMIC"/>
    <property type="match status" value="1"/>
</dbReference>
<dbReference type="AlphaFoldDB" id="A0AAW1X7H7"/>
<comment type="caution">
    <text evidence="1">The sequence shown here is derived from an EMBL/GenBank/DDBJ whole genome shotgun (WGS) entry which is preliminary data.</text>
</comment>
<proteinExistence type="predicted"/>
<dbReference type="GO" id="GO:0006428">
    <property type="term" value="P:isoleucyl-tRNA aminoacylation"/>
    <property type="evidence" value="ECO:0007669"/>
    <property type="project" value="TreeGrafter"/>
</dbReference>
<dbReference type="SUPFAM" id="SSF47323">
    <property type="entry name" value="Anticodon-binding domain of a subclass of class I aminoacyl-tRNA synthetases"/>
    <property type="match status" value="1"/>
</dbReference>
<dbReference type="GO" id="GO:0005524">
    <property type="term" value="F:ATP binding"/>
    <property type="evidence" value="ECO:0007669"/>
    <property type="project" value="InterPro"/>
</dbReference>
<dbReference type="PANTHER" id="PTHR42780">
    <property type="entry name" value="SOLEUCYL-TRNA SYNTHETASE"/>
    <property type="match status" value="1"/>
</dbReference>
<accession>A0AAW1X7H7</accession>
<dbReference type="Gene3D" id="1.10.730.10">
    <property type="entry name" value="Isoleucyl-tRNA Synthetase, Domain 1"/>
    <property type="match status" value="1"/>
</dbReference>
<evidence type="ECO:0000313" key="2">
    <source>
        <dbReference type="Proteomes" id="UP001457282"/>
    </source>
</evidence>
<dbReference type="Pfam" id="PF19302">
    <property type="entry name" value="DUF5915"/>
    <property type="match status" value="1"/>
</dbReference>
<reference evidence="1 2" key="1">
    <citation type="journal article" date="2023" name="G3 (Bethesda)">
        <title>A chromosome-length genome assembly and annotation of blackberry (Rubus argutus, cv. 'Hillquist').</title>
        <authorList>
            <person name="Bruna T."/>
            <person name="Aryal R."/>
            <person name="Dudchenko O."/>
            <person name="Sargent D.J."/>
            <person name="Mead D."/>
            <person name="Buti M."/>
            <person name="Cavallini A."/>
            <person name="Hytonen T."/>
            <person name="Andres J."/>
            <person name="Pham M."/>
            <person name="Weisz D."/>
            <person name="Mascagni F."/>
            <person name="Usai G."/>
            <person name="Natali L."/>
            <person name="Bassil N."/>
            <person name="Fernandez G.E."/>
            <person name="Lomsadze A."/>
            <person name="Armour M."/>
            <person name="Olukolu B."/>
            <person name="Poorten T."/>
            <person name="Britton C."/>
            <person name="Davik J."/>
            <person name="Ashrafi H."/>
            <person name="Aiden E.L."/>
            <person name="Borodovsky M."/>
            <person name="Worthington M."/>
        </authorList>
    </citation>
    <scope>NUCLEOTIDE SEQUENCE [LARGE SCALE GENOMIC DNA]</scope>
    <source>
        <strain evidence="1">PI 553951</strain>
    </source>
</reference>
<dbReference type="GO" id="GO:0004822">
    <property type="term" value="F:isoleucine-tRNA ligase activity"/>
    <property type="evidence" value="ECO:0007669"/>
    <property type="project" value="InterPro"/>
</dbReference>
<name>A0AAW1X7H7_RUBAR</name>
<sequence length="376" mass="42146">MRKVSNAAEESIHHCSFPEAEGKRDERIERSVARMMTIIDLARNIRERHNKPLKTPLRCACSILFFVLLGDGIVHPDADFLDDIAGKLKEYVLEELNVRSLVPCDDTLKYALLRAEPDFSVLGKRLGKHMGIVAKEVKAMSQESILAFEKSGEVTLSGHCLKLTDIKVIRDFKRPDGTTENDVDATGDGDVLVILDLRPDESLYDSGVAREIINRIQKLRKKSALEPTDLVEVYFDSLDQDKAVSQRILHSQEQYIRDAIGSPLLPLSVMPSHAVLVGEESFHGISGISFDIKLARPALVFNSDAIVALYSGNSEFTRYLQTYLLSRDYANLKTEFQQGNGKITVDCIENMPAVSLVLREHVYLTVGDYFCRTNSE</sequence>